<accession>A0A382RU60</accession>
<proteinExistence type="predicted"/>
<sequence length="124" mass="13955">MLNRRTFLNRGVVGFTAATPVAATRAQAAPAEPSAIGGYDYRLPTFKNGSRLLFQGDSITDMKWGRNQKDRNHYLGHSYVYLIASRLGVDMPAAKLEFFNRGMSGHKVHDLRARWQKDAIDMKP</sequence>
<dbReference type="Gene3D" id="3.40.50.1110">
    <property type="entry name" value="SGNH hydrolase"/>
    <property type="match status" value="1"/>
</dbReference>
<feature type="non-terminal residue" evidence="1">
    <location>
        <position position="124"/>
    </location>
</feature>
<dbReference type="EMBL" id="UINC01124215">
    <property type="protein sequence ID" value="SVD01209.1"/>
    <property type="molecule type" value="Genomic_DNA"/>
</dbReference>
<protein>
    <recommendedName>
        <fullName evidence="2">SGNH hydrolase-type esterase domain-containing protein</fullName>
    </recommendedName>
</protein>
<evidence type="ECO:0008006" key="2">
    <source>
        <dbReference type="Google" id="ProtNLM"/>
    </source>
</evidence>
<dbReference type="InterPro" id="IPR036514">
    <property type="entry name" value="SGNH_hydro_sf"/>
</dbReference>
<evidence type="ECO:0000313" key="1">
    <source>
        <dbReference type="EMBL" id="SVD01209.1"/>
    </source>
</evidence>
<dbReference type="AlphaFoldDB" id="A0A382RU60"/>
<reference evidence="1" key="1">
    <citation type="submission" date="2018-05" db="EMBL/GenBank/DDBJ databases">
        <authorList>
            <person name="Lanie J.A."/>
            <person name="Ng W.-L."/>
            <person name="Kazmierczak K.M."/>
            <person name="Andrzejewski T.M."/>
            <person name="Davidsen T.M."/>
            <person name="Wayne K.J."/>
            <person name="Tettelin H."/>
            <person name="Glass J.I."/>
            <person name="Rusch D."/>
            <person name="Podicherti R."/>
            <person name="Tsui H.-C.T."/>
            <person name="Winkler M.E."/>
        </authorList>
    </citation>
    <scope>NUCLEOTIDE SEQUENCE</scope>
</reference>
<name>A0A382RU60_9ZZZZ</name>
<organism evidence="1">
    <name type="scientific">marine metagenome</name>
    <dbReference type="NCBI Taxonomy" id="408172"/>
    <lineage>
        <taxon>unclassified sequences</taxon>
        <taxon>metagenomes</taxon>
        <taxon>ecological metagenomes</taxon>
    </lineage>
</organism>
<dbReference type="SUPFAM" id="SSF52266">
    <property type="entry name" value="SGNH hydrolase"/>
    <property type="match status" value="1"/>
</dbReference>
<gene>
    <name evidence="1" type="ORF">METZ01_LOCUS354063</name>
</gene>